<dbReference type="SUPFAM" id="SSF52980">
    <property type="entry name" value="Restriction endonuclease-like"/>
    <property type="match status" value="1"/>
</dbReference>
<dbReference type="STRING" id="670052.PA27867_2446"/>
<dbReference type="Proteomes" id="UP000092582">
    <property type="component" value="Chromosome 1"/>
</dbReference>
<keyword evidence="2" id="KW-1185">Reference proteome</keyword>
<accession>A0A1B1BLK9</accession>
<dbReference type="RefSeq" id="WP_157109211.1">
    <property type="nucleotide sequence ID" value="NZ_CP016282.1"/>
</dbReference>
<protein>
    <recommendedName>
        <fullName evidence="3">DUF559 domain-containing protein</fullName>
    </recommendedName>
</protein>
<dbReference type="InterPro" id="IPR011335">
    <property type="entry name" value="Restrct_endonuc-II-like"/>
</dbReference>
<sequence length="314" mass="35228">MTERTPLPNGWADRAFRVGDAREAGVSRSRLRSGDLDRPFWGIRTPALPSPDEPGGQVGGITQLERLCTALLVRMPPDAFFTHGTAARLLRLPVPSRFARVRPVHVGVPAPAPAMDRRDVVGHSLRIDPDDLVDRGPLRLTSPARTWLDLAALLTLAELVAVGDHLLYWESPILTRGELADALARYPGRRGLARARAALPLLRTRSESPRESVLRVIIVLAGLPEPECNYRAFDPQGRFLGRGDLVYPEYKLFLEYQGDHHRTDRAQWRSDIRRVGRLEDNGWQVLQFTDDDLHDPAALVARIARRLRDRGWAP</sequence>
<evidence type="ECO:0000313" key="2">
    <source>
        <dbReference type="Proteomes" id="UP000092582"/>
    </source>
</evidence>
<dbReference type="PATRIC" id="fig|670052.7.peg.2512"/>
<name>A0A1B1BLK9_9MICO</name>
<proteinExistence type="predicted"/>
<dbReference type="OrthoDB" id="3173471at2"/>
<evidence type="ECO:0008006" key="3">
    <source>
        <dbReference type="Google" id="ProtNLM"/>
    </source>
</evidence>
<gene>
    <name evidence="1" type="ORF">PA27867_2446</name>
</gene>
<evidence type="ECO:0000313" key="1">
    <source>
        <dbReference type="EMBL" id="ANP73394.1"/>
    </source>
</evidence>
<dbReference type="KEGG" id="cart:PA27867_2446"/>
<dbReference type="AlphaFoldDB" id="A0A1B1BLK9"/>
<organism evidence="1 2">
    <name type="scientific">Cryobacterium arcticum</name>
    <dbReference type="NCBI Taxonomy" id="670052"/>
    <lineage>
        <taxon>Bacteria</taxon>
        <taxon>Bacillati</taxon>
        <taxon>Actinomycetota</taxon>
        <taxon>Actinomycetes</taxon>
        <taxon>Micrococcales</taxon>
        <taxon>Microbacteriaceae</taxon>
        <taxon>Cryobacterium</taxon>
    </lineage>
</organism>
<reference evidence="1 2" key="1">
    <citation type="submission" date="2016-06" db="EMBL/GenBank/DDBJ databases">
        <title>Genome sequencing of Cryobacterium arcticum PAMC 27867.</title>
        <authorList>
            <person name="Lee J."/>
            <person name="Kim O.-S."/>
        </authorList>
    </citation>
    <scope>NUCLEOTIDE SEQUENCE [LARGE SCALE GENOMIC DNA]</scope>
    <source>
        <strain evidence="1 2">PAMC 27867</strain>
    </source>
</reference>
<dbReference type="EMBL" id="CP016282">
    <property type="protein sequence ID" value="ANP73394.1"/>
    <property type="molecule type" value="Genomic_DNA"/>
</dbReference>
<dbReference type="Gene3D" id="3.40.960.10">
    <property type="entry name" value="VSR Endonuclease"/>
    <property type="match status" value="1"/>
</dbReference>